<dbReference type="InterPro" id="IPR016024">
    <property type="entry name" value="ARM-type_fold"/>
</dbReference>
<dbReference type="eggNOG" id="KOG0167">
    <property type="taxonomic scope" value="Eukaryota"/>
</dbReference>
<dbReference type="PANTHER" id="PTHR46369">
    <property type="entry name" value="PROTEIN CELLULOSE SYNTHASE INTERACTIVE 1"/>
    <property type="match status" value="1"/>
</dbReference>
<dbReference type="PaxDb" id="29760-VIT_14s0060g01650.t01"/>
<dbReference type="InParanoid" id="F6I4Q6"/>
<gene>
    <name evidence="2" type="ordered locus">VIT_14s0060g01650</name>
</gene>
<dbReference type="GO" id="GO:0051211">
    <property type="term" value="P:anisotropic cell growth"/>
    <property type="evidence" value="ECO:0007669"/>
    <property type="project" value="InterPro"/>
</dbReference>
<evidence type="ECO:0000313" key="2">
    <source>
        <dbReference type="EMBL" id="CCB61893.1"/>
    </source>
</evidence>
<organism evidence="2 3">
    <name type="scientific">Vitis vinifera</name>
    <name type="common">Grape</name>
    <dbReference type="NCBI Taxonomy" id="29760"/>
    <lineage>
        <taxon>Eukaryota</taxon>
        <taxon>Viridiplantae</taxon>
        <taxon>Streptophyta</taxon>
        <taxon>Embryophyta</taxon>
        <taxon>Tracheophyta</taxon>
        <taxon>Spermatophyta</taxon>
        <taxon>Magnoliopsida</taxon>
        <taxon>eudicotyledons</taxon>
        <taxon>Gunneridae</taxon>
        <taxon>Pentapetalae</taxon>
        <taxon>rosids</taxon>
        <taxon>Vitales</taxon>
        <taxon>Vitaceae</taxon>
        <taxon>Viteae</taxon>
        <taxon>Vitis</taxon>
    </lineage>
</organism>
<dbReference type="SUPFAM" id="SSF48371">
    <property type="entry name" value="ARM repeat"/>
    <property type="match status" value="1"/>
</dbReference>
<dbReference type="EMBL" id="FN596746">
    <property type="protein sequence ID" value="CCB61893.1"/>
    <property type="molecule type" value="Genomic_DNA"/>
</dbReference>
<dbReference type="GO" id="GO:0008017">
    <property type="term" value="F:microtubule binding"/>
    <property type="evidence" value="ECO:0007669"/>
    <property type="project" value="InterPro"/>
</dbReference>
<dbReference type="Gene3D" id="1.25.10.10">
    <property type="entry name" value="Leucine-rich Repeat Variant"/>
    <property type="match status" value="1"/>
</dbReference>
<keyword evidence="3" id="KW-1185">Reference proteome</keyword>
<dbReference type="HOGENOM" id="CLU_1071237_0_0_1"/>
<dbReference type="Proteomes" id="UP000009183">
    <property type="component" value="Chromosome 14"/>
</dbReference>
<dbReference type="Pfam" id="PF00514">
    <property type="entry name" value="Arm"/>
    <property type="match status" value="1"/>
</dbReference>
<dbReference type="GO" id="GO:0010330">
    <property type="term" value="C:cellulose synthase complex"/>
    <property type="evidence" value="ECO:0007669"/>
    <property type="project" value="InterPro"/>
</dbReference>
<dbReference type="Pfam" id="PF04788">
    <property type="entry name" value="DUF620"/>
    <property type="match status" value="1"/>
</dbReference>
<evidence type="ECO:0000256" key="1">
    <source>
        <dbReference type="ARBA" id="ARBA00022737"/>
    </source>
</evidence>
<name>F6I4Q6_VITVI</name>
<dbReference type="PANTHER" id="PTHR46369:SF2">
    <property type="entry name" value="PROTEIN CELLULOSE SYNTHASE INTERACTIVE 1"/>
    <property type="match status" value="1"/>
</dbReference>
<accession>F6I4Q6</accession>
<dbReference type="InterPro" id="IPR000225">
    <property type="entry name" value="Armadillo"/>
</dbReference>
<dbReference type="InterPro" id="IPR006873">
    <property type="entry name" value="DUF620"/>
</dbReference>
<evidence type="ECO:0000313" key="3">
    <source>
        <dbReference type="Proteomes" id="UP000009183"/>
    </source>
</evidence>
<dbReference type="STRING" id="29760.F6I4Q6"/>
<dbReference type="InterPro" id="IPR011989">
    <property type="entry name" value="ARM-like"/>
</dbReference>
<keyword evidence="1" id="KW-0677">Repeat</keyword>
<dbReference type="GO" id="GO:2001006">
    <property type="term" value="P:regulation of cellulose biosynthetic process"/>
    <property type="evidence" value="ECO:0007669"/>
    <property type="project" value="InterPro"/>
</dbReference>
<proteinExistence type="predicted"/>
<sequence>MEHCQREGPVEIMRHVSFDYFSWKTSLLDHVEGVHFIRIKFNGGDVVHWEITINLFLEYWPVEEVLSFEKMALNCGELRKKDRSDLGSLVLPELNRLKDLRLDHENSLGHSLQGREGTGSAKAKEDSATILGNLCNHSEDIRACVESANVVPALLWLLKNGSSNVKEIAAKTLNHLIHKSDITTISQFTALLTNDLLESKVYVLDALKSISLNMLPSSLNIYYMCIYKHGFGILFHDDSGGSGKNLWLTVCFMEGEVIET</sequence>
<dbReference type="InterPro" id="IPR044297">
    <property type="entry name" value="CSI1/2/3"/>
</dbReference>
<protein>
    <submittedName>
        <fullName evidence="2">Uncharacterized protein</fullName>
    </submittedName>
</protein>
<dbReference type="AlphaFoldDB" id="F6I4Q6"/>
<reference evidence="3" key="1">
    <citation type="journal article" date="2007" name="Nature">
        <title>The grapevine genome sequence suggests ancestral hexaploidization in major angiosperm phyla.</title>
        <authorList>
            <consortium name="The French-Italian Public Consortium for Grapevine Genome Characterization."/>
            <person name="Jaillon O."/>
            <person name="Aury J.-M."/>
            <person name="Noel B."/>
            <person name="Policriti A."/>
            <person name="Clepet C."/>
            <person name="Casagrande A."/>
            <person name="Choisne N."/>
            <person name="Aubourg S."/>
            <person name="Vitulo N."/>
            <person name="Jubin C."/>
            <person name="Vezzi A."/>
            <person name="Legeai F."/>
            <person name="Hugueney P."/>
            <person name="Dasilva C."/>
            <person name="Horner D."/>
            <person name="Mica E."/>
            <person name="Jublot D."/>
            <person name="Poulain J."/>
            <person name="Bruyere C."/>
            <person name="Billault A."/>
            <person name="Segurens B."/>
            <person name="Gouyvenoux M."/>
            <person name="Ugarte E."/>
            <person name="Cattonaro F."/>
            <person name="Anthouard V."/>
            <person name="Vico V."/>
            <person name="Del Fabbro C."/>
            <person name="Alaux M."/>
            <person name="Di Gaspero G."/>
            <person name="Dumas V."/>
            <person name="Felice N."/>
            <person name="Paillard S."/>
            <person name="Juman I."/>
            <person name="Moroldo M."/>
            <person name="Scalabrin S."/>
            <person name="Canaguier A."/>
            <person name="Le Clainche I."/>
            <person name="Malacrida G."/>
            <person name="Durand E."/>
            <person name="Pesole G."/>
            <person name="Laucou V."/>
            <person name="Chatelet P."/>
            <person name="Merdinoglu D."/>
            <person name="Delledonne M."/>
            <person name="Pezzotti M."/>
            <person name="Lecharny A."/>
            <person name="Scarpelli C."/>
            <person name="Artiguenave F."/>
            <person name="Pe M.E."/>
            <person name="Valle G."/>
            <person name="Morgante M."/>
            <person name="Caboche M."/>
            <person name="Adam-Blondon A.-F."/>
            <person name="Weissenbach J."/>
            <person name="Quetier F."/>
            <person name="Wincker P."/>
        </authorList>
    </citation>
    <scope>NUCLEOTIDE SEQUENCE [LARGE SCALE GENOMIC DNA]</scope>
    <source>
        <strain evidence="3">cv. Pinot noir / PN40024</strain>
    </source>
</reference>